<keyword evidence="2" id="KW-1185">Reference proteome</keyword>
<organism evidence="1 2">
    <name type="scientific">Acetobacter sacchari</name>
    <dbReference type="NCBI Taxonomy" id="2661687"/>
    <lineage>
        <taxon>Bacteria</taxon>
        <taxon>Pseudomonadati</taxon>
        <taxon>Pseudomonadota</taxon>
        <taxon>Alphaproteobacteria</taxon>
        <taxon>Acetobacterales</taxon>
        <taxon>Acetobacteraceae</taxon>
        <taxon>Acetobacter</taxon>
    </lineage>
</organism>
<accession>A0ABS3M1L6</accession>
<evidence type="ECO:0000313" key="2">
    <source>
        <dbReference type="Proteomes" id="UP000664771"/>
    </source>
</evidence>
<dbReference type="Proteomes" id="UP000664771">
    <property type="component" value="Unassembled WGS sequence"/>
</dbReference>
<evidence type="ECO:0000313" key="1">
    <source>
        <dbReference type="EMBL" id="MBO1362039.1"/>
    </source>
</evidence>
<comment type="caution">
    <text evidence="1">The sequence shown here is derived from an EMBL/GenBank/DDBJ whole genome shotgun (WGS) entry which is preliminary data.</text>
</comment>
<name>A0ABS3M1L6_9PROT</name>
<proteinExistence type="predicted"/>
<dbReference type="RefSeq" id="WP_207884126.1">
    <property type="nucleotide sequence ID" value="NZ_JAFVMF010000044.1"/>
</dbReference>
<gene>
    <name evidence="1" type="ORF">J2D73_19850</name>
</gene>
<protein>
    <submittedName>
        <fullName evidence="1">Uncharacterized protein</fullName>
    </submittedName>
</protein>
<sequence length="211" mass="23417">RQSHAQKCSPVIFQTGSQLDLDFTRHAAILMSNWNGIDLKEAKKFALERGPRVIEQSLLGGYQLFQKVKLPDHLPDTIDRLARAQERWFSPITSGFRPAYIGSWNACALFMVALFANPDLAFQMKTVAVCLPPGGPIYRALRILSDCGILSAPPESNEFDESSFEPGSIYANNALIAELVRGNADLCMTTIHSGLYILGSREPRIATWFSL</sequence>
<dbReference type="EMBL" id="JAFVMF010000044">
    <property type="protein sequence ID" value="MBO1362039.1"/>
    <property type="molecule type" value="Genomic_DNA"/>
</dbReference>
<feature type="non-terminal residue" evidence="1">
    <location>
        <position position="1"/>
    </location>
</feature>
<reference evidence="1 2" key="1">
    <citation type="submission" date="2021-03" db="EMBL/GenBank/DDBJ databases">
        <title>The complete genome sequence of Acetobacter sacchari TBRC 11175.</title>
        <authorList>
            <person name="Charoenyingcharoen P."/>
            <person name="Yukphan P."/>
        </authorList>
    </citation>
    <scope>NUCLEOTIDE SEQUENCE [LARGE SCALE GENOMIC DNA]</scope>
    <source>
        <strain evidence="1 2">TBRC 11175</strain>
    </source>
</reference>